<organism evidence="2 3">
    <name type="scientific">Shewanella halifaxensis (strain HAW-EB4)</name>
    <dbReference type="NCBI Taxonomy" id="458817"/>
    <lineage>
        <taxon>Bacteria</taxon>
        <taxon>Pseudomonadati</taxon>
        <taxon>Pseudomonadota</taxon>
        <taxon>Gammaproteobacteria</taxon>
        <taxon>Alteromonadales</taxon>
        <taxon>Shewanellaceae</taxon>
        <taxon>Shewanella</taxon>
    </lineage>
</organism>
<name>B0TS32_SHEHH</name>
<dbReference type="CDD" id="cd03025">
    <property type="entry name" value="DsbA_FrnE_like"/>
    <property type="match status" value="1"/>
</dbReference>
<feature type="domain" description="DSBA-like thioredoxin" evidence="1">
    <location>
        <begin position="9"/>
        <end position="185"/>
    </location>
</feature>
<dbReference type="eggNOG" id="COG3531">
    <property type="taxonomic scope" value="Bacteria"/>
</dbReference>
<dbReference type="PANTHER" id="PTHR13887">
    <property type="entry name" value="GLUTATHIONE S-TRANSFERASE KAPPA"/>
    <property type="match status" value="1"/>
</dbReference>
<dbReference type="OrthoDB" id="9813770at2"/>
<dbReference type="Gene3D" id="1.10.472.60">
    <property type="entry name" value="putative protein disulfide isomerase domain"/>
    <property type="match status" value="1"/>
</dbReference>
<evidence type="ECO:0000259" key="1">
    <source>
        <dbReference type="Pfam" id="PF01323"/>
    </source>
</evidence>
<dbReference type="EMBL" id="CP000931">
    <property type="protein sequence ID" value="ABZ75167.1"/>
    <property type="molecule type" value="Genomic_DNA"/>
</dbReference>
<evidence type="ECO:0000313" key="3">
    <source>
        <dbReference type="Proteomes" id="UP000001317"/>
    </source>
</evidence>
<dbReference type="Proteomes" id="UP000001317">
    <property type="component" value="Chromosome"/>
</dbReference>
<sequence length="208" mass="23880">MNLAILYYVYDPMCSWCWAYRPAWLVLQSKLQAAYPDLNIEYRLGGLAPDSDEPMPEDMQQFLQQTWNKIALQLGTEFNFDFWKKCQPRRSTYSACRAALLARESGLEQEMLLAIQRAYYLEARNPSDSATLIELAKGLGLDSQQFATTLMSEESKVKLEEEISRTRHLPIQGIPSLVLLVNGEFYVIEVDYQDPQSSYQQIGSLLSE</sequence>
<accession>B0TS32</accession>
<dbReference type="HOGENOM" id="CLU_097497_2_0_6"/>
<dbReference type="SUPFAM" id="SSF52833">
    <property type="entry name" value="Thioredoxin-like"/>
    <property type="match status" value="1"/>
</dbReference>
<gene>
    <name evidence="2" type="ordered locus">Shal_0592</name>
</gene>
<dbReference type="InterPro" id="IPR001853">
    <property type="entry name" value="DSBA-like_thioredoxin_dom"/>
</dbReference>
<dbReference type="GO" id="GO:0016491">
    <property type="term" value="F:oxidoreductase activity"/>
    <property type="evidence" value="ECO:0007669"/>
    <property type="project" value="InterPro"/>
</dbReference>
<dbReference type="KEGG" id="shl:Shal_0592"/>
<reference evidence="2" key="1">
    <citation type="submission" date="2008-01" db="EMBL/GenBank/DDBJ databases">
        <title>Complete sequence of Shewanella halifaxensis HAW-EB4.</title>
        <authorList>
            <consortium name="US DOE Joint Genome Institute"/>
            <person name="Copeland A."/>
            <person name="Lucas S."/>
            <person name="Lapidus A."/>
            <person name="Glavina del Rio T."/>
            <person name="Dalin E."/>
            <person name="Tice H."/>
            <person name="Bruce D."/>
            <person name="Goodwin L."/>
            <person name="Pitluck S."/>
            <person name="Sims D."/>
            <person name="Brettin T."/>
            <person name="Detter J.C."/>
            <person name="Han C."/>
            <person name="Kuske C.R."/>
            <person name="Schmutz J."/>
            <person name="Larimer F."/>
            <person name="Land M."/>
            <person name="Hauser L."/>
            <person name="Kyrpides N."/>
            <person name="Kim E."/>
            <person name="Zhao J.-S."/>
            <person name="Richardson P."/>
        </authorList>
    </citation>
    <scope>NUCLEOTIDE SEQUENCE [LARGE SCALE GENOMIC DNA]</scope>
    <source>
        <strain evidence="2">HAW-EB4</strain>
    </source>
</reference>
<dbReference type="Gene3D" id="3.40.30.10">
    <property type="entry name" value="Glutaredoxin"/>
    <property type="match status" value="1"/>
</dbReference>
<protein>
    <submittedName>
        <fullName evidence="2">DSBA oxidoreductase</fullName>
    </submittedName>
</protein>
<dbReference type="AlphaFoldDB" id="B0TS32"/>
<dbReference type="PANTHER" id="PTHR13887:SF54">
    <property type="entry name" value="DSBA FAMILY PROTEIN"/>
    <property type="match status" value="1"/>
</dbReference>
<dbReference type="Pfam" id="PF01323">
    <property type="entry name" value="DSBA"/>
    <property type="match status" value="1"/>
</dbReference>
<proteinExistence type="predicted"/>
<keyword evidence="3" id="KW-1185">Reference proteome</keyword>
<dbReference type="InterPro" id="IPR036249">
    <property type="entry name" value="Thioredoxin-like_sf"/>
</dbReference>
<evidence type="ECO:0000313" key="2">
    <source>
        <dbReference type="EMBL" id="ABZ75167.1"/>
    </source>
</evidence>
<dbReference type="RefSeq" id="WP_012275721.1">
    <property type="nucleotide sequence ID" value="NC_010334.1"/>
</dbReference>